<dbReference type="InterPro" id="IPR013211">
    <property type="entry name" value="LVIVD"/>
</dbReference>
<dbReference type="GO" id="GO:0016491">
    <property type="term" value="F:oxidoreductase activity"/>
    <property type="evidence" value="ECO:0007669"/>
    <property type="project" value="TreeGrafter"/>
</dbReference>
<dbReference type="Pfam" id="PF08309">
    <property type="entry name" value="LVIVD"/>
    <property type="match status" value="3"/>
</dbReference>
<reference evidence="4 5" key="1">
    <citation type="submission" date="2019-02" db="EMBL/GenBank/DDBJ databases">
        <title>Deep-cultivation of Planctomycetes and their phenomic and genomic characterization uncovers novel biology.</title>
        <authorList>
            <person name="Wiegand S."/>
            <person name="Jogler M."/>
            <person name="Boedeker C."/>
            <person name="Pinto D."/>
            <person name="Vollmers J."/>
            <person name="Rivas-Marin E."/>
            <person name="Kohn T."/>
            <person name="Peeters S.H."/>
            <person name="Heuer A."/>
            <person name="Rast P."/>
            <person name="Oberbeckmann S."/>
            <person name="Bunk B."/>
            <person name="Jeske O."/>
            <person name="Meyerdierks A."/>
            <person name="Storesund J.E."/>
            <person name="Kallscheuer N."/>
            <person name="Luecker S."/>
            <person name="Lage O.M."/>
            <person name="Pohl T."/>
            <person name="Merkel B.J."/>
            <person name="Hornburger P."/>
            <person name="Mueller R.-W."/>
            <person name="Bruemmer F."/>
            <person name="Labrenz M."/>
            <person name="Spormann A.M."/>
            <person name="Op den Camp H."/>
            <person name="Overmann J."/>
            <person name="Amann R."/>
            <person name="Jetten M.S.M."/>
            <person name="Mascher T."/>
            <person name="Medema M.H."/>
            <person name="Devos D.P."/>
            <person name="Kaster A.-K."/>
            <person name="Ovreas L."/>
            <person name="Rohde M."/>
            <person name="Galperin M.Y."/>
            <person name="Jogler C."/>
        </authorList>
    </citation>
    <scope>NUCLEOTIDE SEQUENCE [LARGE SCALE GENOMIC DNA]</scope>
    <source>
        <strain evidence="4 5">K22_7</strain>
    </source>
</reference>
<dbReference type="PANTHER" id="PTHR35038:SF8">
    <property type="entry name" value="C-TYPE POLYHEME CYTOCHROME OMCC"/>
    <property type="match status" value="1"/>
</dbReference>
<dbReference type="EMBL" id="CP036525">
    <property type="protein sequence ID" value="QDT04452.1"/>
    <property type="molecule type" value="Genomic_DNA"/>
</dbReference>
<dbReference type="PANTHER" id="PTHR35038">
    <property type="entry name" value="DISSIMILATORY SULFITE REDUCTASE SIRA"/>
    <property type="match status" value="1"/>
</dbReference>
<feature type="region of interest" description="Disordered" evidence="2">
    <location>
        <begin position="62"/>
        <end position="146"/>
    </location>
</feature>
<dbReference type="SUPFAM" id="SSF48695">
    <property type="entry name" value="Multiheme cytochromes"/>
    <property type="match status" value="2"/>
</dbReference>
<dbReference type="InterPro" id="IPR051829">
    <property type="entry name" value="Multiheme_Cytochr_ET"/>
</dbReference>
<accession>A0A517NBD7</accession>
<feature type="region of interest" description="Disordered" evidence="2">
    <location>
        <begin position="700"/>
        <end position="722"/>
    </location>
</feature>
<name>A0A517NBD7_9BACT</name>
<dbReference type="KEGG" id="rlc:K227x_28430"/>
<evidence type="ECO:0000256" key="2">
    <source>
        <dbReference type="SAM" id="MobiDB-lite"/>
    </source>
</evidence>
<dbReference type="SUPFAM" id="SSF51004">
    <property type="entry name" value="C-terminal (heme d1) domain of cytochrome cd1-nitrite reductase"/>
    <property type="match status" value="1"/>
</dbReference>
<dbReference type="InterPro" id="IPR036280">
    <property type="entry name" value="Multihaem_cyt_sf"/>
</dbReference>
<dbReference type="InterPro" id="IPR011048">
    <property type="entry name" value="Haem_d1_sf"/>
</dbReference>
<organism evidence="4 5">
    <name type="scientific">Rubripirellula lacrimiformis</name>
    <dbReference type="NCBI Taxonomy" id="1930273"/>
    <lineage>
        <taxon>Bacteria</taxon>
        <taxon>Pseudomonadati</taxon>
        <taxon>Planctomycetota</taxon>
        <taxon>Planctomycetia</taxon>
        <taxon>Pirellulales</taxon>
        <taxon>Pirellulaceae</taxon>
        <taxon>Rubripirellula</taxon>
    </lineage>
</organism>
<evidence type="ECO:0000256" key="1">
    <source>
        <dbReference type="ARBA" id="ARBA00022729"/>
    </source>
</evidence>
<feature type="chain" id="PRO_5022213809" evidence="3">
    <location>
        <begin position="26"/>
        <end position="1438"/>
    </location>
</feature>
<proteinExistence type="predicted"/>
<sequence precursor="true">MKRFVLTIVALFLVLPLFFTSDARAQSPVQRIAKLRALFGGGDANDAAPTGTDSDATAVAARTGANNAASEQTAAFPPGDRPMPTATGGPLGPYPTPNGLLPGAVVPPNRIPLPPTYHGRLVSDDGAAPGPAGAKEPDVGRRGDDPWDLARRLGVADNPSYPIPEDLRHVDQMRQTPGDAFIKSEGCIHCHTDVGHMHPINSVNIGCTDCHGGDASKFDIQGGHVWPKFPAAWKDSANPVRSYTLLNHESPDFIRFMNPGDLRVAHIACGQCHANEVLQMRKSMMTHGCMLWGAALYNNGGTDEKYARYGESYSMNGAPQIMQTVPPPTVEETREKGVLPFLQPLIPYQVSQPGNVLRIFERGGRFKAEVGIPEVLEEPGRPRERLSVRGLGTENRTDPVFIGLAKTRLLDPTLNFLGTNDHPGDYRSSGCSSCHVLYANDRSETSSGFLAKYGNGGTAAAERDEWVQFIDPMIRKDQPGHPIQHKFELRMPTSQCMVCHIHPGTNVLNSYLGYMWWDNETDGELMYPEEQKHLTAEDYIRATESNPNEAAARGHWSDPEFLANVTDLNPHLEHTQFADFHGHGWVYRAVFKKNRDGTLLDWRNEQLDHVENVHLRQSVAPTSPAEKQNGKCRPDAPVHLMDIHMEKGMHCTDCHYYQDSHGNGKLYGEVRAAIEIQCIDCHGTAEQSLVEKIEAQIQAGQAPRLPTSGPAAPPAADGRPGGTNLLALRTTFNTPRFEVLREPGKQPRLIQRSTVEPDLYWEVVQTADTVRPNSDSYNPRSHAAKSVRLNEAGQVEWGGTSPQDLANCAHRNDNMSCITCHSSWNPSCFGCHLPQRANIKSPELHNTGDMTRNRTSYNFQTLRDDIFMLARDGNVTGNRIGPARSSCAIHVTSYNANREAIYTQQQTISGDGMSGIAFSTNVPHTVRGGAGWENESDHGLSGVYETKSCTDCHLSGRNDNNAIMAQLMMQGTGFTNFIGKYCYVAAGEHGFEAVVVTETTEPQAVIGSSLHKIAYPENFEEHIHHDRELEHSHEHPGRDIIEALSLRFRKPEILDLQHRGEYMYAACGKGGLRVFDIAFIDHKGFSERITTAPVSPLGQRLYVRTKFATGVAAPTTIAPDPTRLQDPTNEESAVHPLYGYLYVSDREEGLILVGAGTLLDGNPLNNFLERALTFNPDGILNGAESVSIVGTYAYVCCASGLVVVDLDDPTNPKVTHVIGHDELDHPHQVAVQFRYGFVTDHHGVKVIDTHDLAHPHVVHEVELDDAHGIYVARTYAYVAAGKHGLAILDIENPLAARVDQMYDADGCINDAHDVQLGITNVSQFAYVADGKNGLRVIQLTSPEVPGNDGFSPRPIPFLVASYQLPKNGHALAISRGMDRDRAVDESGNQIAVFGRVGARPLSKDETQKMYRRPDGSTWYTSDNIFDDRFFRFPASLKR</sequence>
<evidence type="ECO:0000313" key="5">
    <source>
        <dbReference type="Proteomes" id="UP000318538"/>
    </source>
</evidence>
<gene>
    <name evidence="4" type="ORF">K227x_28430</name>
</gene>
<dbReference type="Proteomes" id="UP000318538">
    <property type="component" value="Chromosome"/>
</dbReference>
<dbReference type="RefSeq" id="WP_246146775.1">
    <property type="nucleotide sequence ID" value="NZ_CP036525.1"/>
</dbReference>
<keyword evidence="5" id="KW-1185">Reference proteome</keyword>
<keyword evidence="1 3" id="KW-0732">Signal</keyword>
<evidence type="ECO:0000256" key="3">
    <source>
        <dbReference type="SAM" id="SignalP"/>
    </source>
</evidence>
<feature type="compositionally biased region" description="Basic and acidic residues" evidence="2">
    <location>
        <begin position="135"/>
        <end position="146"/>
    </location>
</feature>
<protein>
    <submittedName>
        <fullName evidence="4">LVIVD repeat protein</fullName>
    </submittedName>
</protein>
<evidence type="ECO:0000313" key="4">
    <source>
        <dbReference type="EMBL" id="QDT04452.1"/>
    </source>
</evidence>
<feature type="signal peptide" evidence="3">
    <location>
        <begin position="1"/>
        <end position="25"/>
    </location>
</feature>